<dbReference type="InterPro" id="IPR028102">
    <property type="entry name" value="DUF4652"/>
</dbReference>
<proteinExistence type="predicted"/>
<dbReference type="RefSeq" id="WP_184529348.1">
    <property type="nucleotide sequence ID" value="NZ_JACHGK010000021.1"/>
</dbReference>
<organism evidence="3 4">
    <name type="scientific">Bacillus benzoevorans</name>
    <dbReference type="NCBI Taxonomy" id="1456"/>
    <lineage>
        <taxon>Bacteria</taxon>
        <taxon>Bacillati</taxon>
        <taxon>Bacillota</taxon>
        <taxon>Bacilli</taxon>
        <taxon>Bacillales</taxon>
        <taxon>Bacillaceae</taxon>
        <taxon>Bacillus</taxon>
    </lineage>
</organism>
<dbReference type="PROSITE" id="PS51257">
    <property type="entry name" value="PROKAR_LIPOPROTEIN"/>
    <property type="match status" value="1"/>
</dbReference>
<name>A0A7X0LWT4_9BACI</name>
<evidence type="ECO:0000313" key="3">
    <source>
        <dbReference type="EMBL" id="MBB6447416.1"/>
    </source>
</evidence>
<dbReference type="Pfam" id="PF15525">
    <property type="entry name" value="DUF4652"/>
    <property type="match status" value="1"/>
</dbReference>
<sequence length="237" mass="26208">MKKYILLILLAAILVLGACANGAEVTEDKKSEEIQTEEKVKSDSETADKTEAKEELEQQEENADKAETSETDGFDIKYNTEEKSVQLVKADGNTEVLAARSASEPVKSPDRKKAAYVSPIEWEEPGDVYIVNLEDGTQNVLVATEGEQTPKKVIWENNENVLVIIGYAYGTVATGGNIYRVNLETKEKTALTQYEGDVQITDLKIENGILKYSGIKYTDDNFNESVPYSNKLPLASQ</sequence>
<dbReference type="EMBL" id="JACHGK010000021">
    <property type="protein sequence ID" value="MBB6447416.1"/>
    <property type="molecule type" value="Genomic_DNA"/>
</dbReference>
<dbReference type="AlphaFoldDB" id="A0A7X0LWT4"/>
<feature type="compositionally biased region" description="Basic and acidic residues" evidence="1">
    <location>
        <begin position="26"/>
        <end position="76"/>
    </location>
</feature>
<keyword evidence="4" id="KW-1185">Reference proteome</keyword>
<evidence type="ECO:0008006" key="5">
    <source>
        <dbReference type="Google" id="ProtNLM"/>
    </source>
</evidence>
<feature type="region of interest" description="Disordered" evidence="1">
    <location>
        <begin position="25"/>
        <end position="76"/>
    </location>
</feature>
<keyword evidence="2" id="KW-0732">Signal</keyword>
<evidence type="ECO:0000256" key="1">
    <source>
        <dbReference type="SAM" id="MobiDB-lite"/>
    </source>
</evidence>
<comment type="caution">
    <text evidence="3">The sequence shown here is derived from an EMBL/GenBank/DDBJ whole genome shotgun (WGS) entry which is preliminary data.</text>
</comment>
<accession>A0A7X0LWT4</accession>
<dbReference type="Gene3D" id="2.40.128.660">
    <property type="entry name" value="Uncharacterised protein PF15525, DUF4652"/>
    <property type="match status" value="1"/>
</dbReference>
<evidence type="ECO:0000256" key="2">
    <source>
        <dbReference type="SAM" id="SignalP"/>
    </source>
</evidence>
<evidence type="ECO:0000313" key="4">
    <source>
        <dbReference type="Proteomes" id="UP000531594"/>
    </source>
</evidence>
<dbReference type="Proteomes" id="UP000531594">
    <property type="component" value="Unassembled WGS sequence"/>
</dbReference>
<gene>
    <name evidence="3" type="ORF">HNR53_004096</name>
</gene>
<dbReference type="SUPFAM" id="SSF82171">
    <property type="entry name" value="DPP6 N-terminal domain-like"/>
    <property type="match status" value="1"/>
</dbReference>
<reference evidence="3 4" key="1">
    <citation type="submission" date="2020-08" db="EMBL/GenBank/DDBJ databases">
        <title>Genomic Encyclopedia of Type Strains, Phase IV (KMG-IV): sequencing the most valuable type-strain genomes for metagenomic binning, comparative biology and taxonomic classification.</title>
        <authorList>
            <person name="Goeker M."/>
        </authorList>
    </citation>
    <scope>NUCLEOTIDE SEQUENCE [LARGE SCALE GENOMIC DNA]</scope>
    <source>
        <strain evidence="3 4">DSM 5391</strain>
    </source>
</reference>
<feature type="signal peptide" evidence="2">
    <location>
        <begin position="1"/>
        <end position="20"/>
    </location>
</feature>
<feature type="chain" id="PRO_5038475906" description="DUF4652 domain-containing protein" evidence="2">
    <location>
        <begin position="21"/>
        <end position="237"/>
    </location>
</feature>
<protein>
    <recommendedName>
        <fullName evidence="5">DUF4652 domain-containing protein</fullName>
    </recommendedName>
</protein>